<dbReference type="GO" id="GO:0003677">
    <property type="term" value="F:DNA binding"/>
    <property type="evidence" value="ECO:0007669"/>
    <property type="project" value="InterPro"/>
</dbReference>
<dbReference type="Pfam" id="PF01527">
    <property type="entry name" value="HTH_Tnp_1"/>
    <property type="match status" value="1"/>
</dbReference>
<dbReference type="PANTHER" id="PTHR33609:SF1">
    <property type="entry name" value="TRANSPOSASE"/>
    <property type="match status" value="1"/>
</dbReference>
<dbReference type="GO" id="GO:0004803">
    <property type="term" value="F:transposase activity"/>
    <property type="evidence" value="ECO:0007669"/>
    <property type="project" value="InterPro"/>
</dbReference>
<dbReference type="InterPro" id="IPR052546">
    <property type="entry name" value="Transposase_8_domain"/>
</dbReference>
<dbReference type="PANTHER" id="PTHR33609">
    <property type="entry name" value="LOW CALCIUM RESPONSE LOCUS PROTEIN S"/>
    <property type="match status" value="1"/>
</dbReference>
<proteinExistence type="predicted"/>
<protein>
    <submittedName>
        <fullName evidence="1">Transposase IS3/IS911</fullName>
    </submittedName>
</protein>
<dbReference type="STRING" id="159087.Daro_2424"/>
<dbReference type="SUPFAM" id="SSF46689">
    <property type="entry name" value="Homeodomain-like"/>
    <property type="match status" value="1"/>
</dbReference>
<dbReference type="InterPro" id="IPR009057">
    <property type="entry name" value="Homeodomain-like_sf"/>
</dbReference>
<evidence type="ECO:0000313" key="1">
    <source>
        <dbReference type="EMBL" id="AAZ47160.1"/>
    </source>
</evidence>
<organism evidence="1">
    <name type="scientific">Dechloromonas aromatica (strain RCB)</name>
    <dbReference type="NCBI Taxonomy" id="159087"/>
    <lineage>
        <taxon>Bacteria</taxon>
        <taxon>Pseudomonadati</taxon>
        <taxon>Pseudomonadota</taxon>
        <taxon>Betaproteobacteria</taxon>
        <taxon>Rhodocyclales</taxon>
        <taxon>Azonexaceae</taxon>
        <taxon>Dechloromonas</taxon>
    </lineage>
</organism>
<dbReference type="KEGG" id="dar:Daro_2424"/>
<accession>Q47DC1</accession>
<dbReference type="EMBL" id="CP000089">
    <property type="protein sequence ID" value="AAZ47160.1"/>
    <property type="molecule type" value="Genomic_DNA"/>
</dbReference>
<sequence length="89" mass="10099">MDLKKRFSEEQIIGFLQQAEAGMPIKELCRQHGFSDGSFYNWRAKFGGMSVPDTKRLKDLEAENAKLKRLLAESILDAEALKAALGRKR</sequence>
<dbReference type="InterPro" id="IPR002514">
    <property type="entry name" value="Transposase_8"/>
</dbReference>
<reference evidence="1" key="1">
    <citation type="submission" date="2005-08" db="EMBL/GenBank/DDBJ databases">
        <title>Complete sequence of Dechloromonas aromatica RCB.</title>
        <authorList>
            <person name="Salinero K.K."/>
            <person name="Copeland A."/>
            <person name="Lucas S."/>
            <person name="Lapidus A."/>
            <person name="Barry K."/>
            <person name="Detter J.C."/>
            <person name="Glavina T."/>
            <person name="Hammon N."/>
            <person name="Israni S."/>
            <person name="Pitluck S."/>
            <person name="Di Bartolo G."/>
            <person name="Trong S."/>
            <person name="Schmutz J."/>
            <person name="Larimer F."/>
            <person name="Land M."/>
            <person name="Ivanova N."/>
            <person name="Richardson P."/>
        </authorList>
    </citation>
    <scope>NUCLEOTIDE SEQUENCE</scope>
    <source>
        <strain evidence="1">RCB</strain>
    </source>
</reference>
<name>Q47DC1_DECAR</name>
<dbReference type="GO" id="GO:0006313">
    <property type="term" value="P:DNA transposition"/>
    <property type="evidence" value="ECO:0007669"/>
    <property type="project" value="InterPro"/>
</dbReference>
<dbReference type="AlphaFoldDB" id="Q47DC1"/>
<gene>
    <name evidence="1" type="ordered locus">Daro_2424</name>
</gene>
<dbReference type="HOGENOM" id="CLU_027402_34_1_4"/>
<dbReference type="eggNOG" id="COG2963">
    <property type="taxonomic scope" value="Bacteria"/>
</dbReference>